<evidence type="ECO:0000256" key="14">
    <source>
        <dbReference type="ARBA" id="ARBA00049913"/>
    </source>
</evidence>
<dbReference type="EC" id="2.7.1.39" evidence="3"/>
<comment type="similarity">
    <text evidence="2">Belongs to the GHMP kinase family. Homoserine kinase subfamily.</text>
</comment>
<organism evidence="17 18">
    <name type="scientific">Endocarpon pusillum (strain Z07020 / HMAS-L-300199)</name>
    <name type="common">Lichen-forming fungus</name>
    <dbReference type="NCBI Taxonomy" id="1263415"/>
    <lineage>
        <taxon>Eukaryota</taxon>
        <taxon>Fungi</taxon>
        <taxon>Dikarya</taxon>
        <taxon>Ascomycota</taxon>
        <taxon>Pezizomycotina</taxon>
        <taxon>Eurotiomycetes</taxon>
        <taxon>Chaetothyriomycetidae</taxon>
        <taxon>Verrucariales</taxon>
        <taxon>Verrucariaceae</taxon>
        <taxon>Endocarpon</taxon>
    </lineage>
</organism>
<evidence type="ECO:0000313" key="18">
    <source>
        <dbReference type="Proteomes" id="UP000019373"/>
    </source>
</evidence>
<gene>
    <name evidence="17" type="ORF">EPUS_05548</name>
</gene>
<dbReference type="GO" id="GO:0016126">
    <property type="term" value="P:sterol biosynthetic process"/>
    <property type="evidence" value="ECO:0007669"/>
    <property type="project" value="UniProtKB-KW"/>
</dbReference>
<keyword evidence="10" id="KW-0067">ATP-binding</keyword>
<dbReference type="PROSITE" id="PS00627">
    <property type="entry name" value="GHMP_KINASES_ATP"/>
    <property type="match status" value="1"/>
</dbReference>
<protein>
    <recommendedName>
        <fullName evidence="4">Homoserine kinase</fullName>
        <ecNumber evidence="3">2.7.1.39</ecNumber>
    </recommendedName>
</protein>
<comment type="catalytic activity">
    <reaction evidence="14">
        <text>L-homoserine + ATP = O-phospho-L-homoserine + ADP + H(+)</text>
        <dbReference type="Rhea" id="RHEA:13985"/>
        <dbReference type="ChEBI" id="CHEBI:15378"/>
        <dbReference type="ChEBI" id="CHEBI:30616"/>
        <dbReference type="ChEBI" id="CHEBI:57476"/>
        <dbReference type="ChEBI" id="CHEBI:57590"/>
        <dbReference type="ChEBI" id="CHEBI:456216"/>
        <dbReference type="EC" id="2.7.1.39"/>
    </reaction>
    <physiologicalReaction direction="left-to-right" evidence="14">
        <dbReference type="Rhea" id="RHEA:13986"/>
    </physiologicalReaction>
</comment>
<dbReference type="InterPro" id="IPR014721">
    <property type="entry name" value="Ribsml_uS5_D2-typ_fold_subgr"/>
</dbReference>
<dbReference type="RefSeq" id="XP_007800544.1">
    <property type="nucleotide sequence ID" value="XM_007802353.1"/>
</dbReference>
<comment type="pathway">
    <text evidence="1">Amino-acid biosynthesis; L-threonine biosynthesis; L-threonine from L-aspartate: step 4/5.</text>
</comment>
<dbReference type="OMA" id="CANRIPH"/>
<dbReference type="InterPro" id="IPR006203">
    <property type="entry name" value="GHMP_knse_ATP-bd_CS"/>
</dbReference>
<dbReference type="PANTHER" id="PTHR20861">
    <property type="entry name" value="HOMOSERINE/4-DIPHOSPHOCYTIDYL-2-C-METHYL-D-ERYTHRITOL KINASE"/>
    <property type="match status" value="1"/>
</dbReference>
<evidence type="ECO:0000256" key="4">
    <source>
        <dbReference type="ARBA" id="ARBA00017858"/>
    </source>
</evidence>
<feature type="domain" description="GHMP kinase N-terminal" evidence="15">
    <location>
        <begin position="88"/>
        <end position="177"/>
    </location>
</feature>
<dbReference type="InterPro" id="IPR006204">
    <property type="entry name" value="GHMP_kinase_N_dom"/>
</dbReference>
<keyword evidence="13" id="KW-0753">Steroid metabolism</keyword>
<evidence type="ECO:0000256" key="1">
    <source>
        <dbReference type="ARBA" id="ARBA00005015"/>
    </source>
</evidence>
<evidence type="ECO:0000256" key="2">
    <source>
        <dbReference type="ARBA" id="ARBA00007370"/>
    </source>
</evidence>
<keyword evidence="7" id="KW-0791">Threonine biosynthesis</keyword>
<dbReference type="Proteomes" id="UP000019373">
    <property type="component" value="Unassembled WGS sequence"/>
</dbReference>
<dbReference type="InterPro" id="IPR000870">
    <property type="entry name" value="Homoserine_kinase"/>
</dbReference>
<dbReference type="InterPro" id="IPR020568">
    <property type="entry name" value="Ribosomal_Su5_D2-typ_SF"/>
</dbReference>
<sequence length="385" mass="41253">MGEEKSYLYLIRVPCSSANIGPGFDVIGLALSMYLELRVTIAQPLSSQSAALPLVSKSLANSSSSSLNCTITYTGVSPESIELDAASNLLTRSALYLLRCHGHHSFPHPTKVHIHNPIPLGRGLGSSGAAVVAGILLGNLALSSHSPSLSLSKARLLDYCLMIERHPDNVAAALYGGFVGTYLNELDPVDMARKEIPLSEVLPAPAGGLDTGLKPPEPPCGIGHFRRFKWAKEIKAVAVIPDFEVSTAKARECLPTLYSRQDMIFNLQRLALLTTALSDSPPDPSLIYEAMRDKVHQPYRSTLVPGLTQILECVTPATHEGLLGICLSGAGPTILALATGNFEGIAEAVMDRFKREGEGIQCRWSVLEPAEEGATVEAVQGWEHL</sequence>
<dbReference type="PRINTS" id="PR00958">
    <property type="entry name" value="HOMSERKINASE"/>
</dbReference>
<keyword evidence="12" id="KW-1207">Sterol metabolism</keyword>
<dbReference type="PANTHER" id="PTHR20861:SF1">
    <property type="entry name" value="HOMOSERINE KINASE"/>
    <property type="match status" value="1"/>
</dbReference>
<evidence type="ECO:0000259" key="15">
    <source>
        <dbReference type="Pfam" id="PF00288"/>
    </source>
</evidence>
<reference evidence="18" key="1">
    <citation type="journal article" date="2014" name="BMC Genomics">
        <title>Genome characteristics reveal the impact of lichenization on lichen-forming fungus Endocarpon pusillum Hedwig (Verrucariales, Ascomycota).</title>
        <authorList>
            <person name="Wang Y.-Y."/>
            <person name="Liu B."/>
            <person name="Zhang X.-Y."/>
            <person name="Zhou Q.-M."/>
            <person name="Zhang T."/>
            <person name="Li H."/>
            <person name="Yu Y.-F."/>
            <person name="Zhang X.-L."/>
            <person name="Hao X.-Y."/>
            <person name="Wang M."/>
            <person name="Wang L."/>
            <person name="Wei J.-C."/>
        </authorList>
    </citation>
    <scope>NUCLEOTIDE SEQUENCE [LARGE SCALE GENOMIC DNA]</scope>
    <source>
        <strain evidence="18">Z07020 / HMAS-L-300199</strain>
    </source>
</reference>
<evidence type="ECO:0000256" key="13">
    <source>
        <dbReference type="ARBA" id="ARBA00023221"/>
    </source>
</evidence>
<evidence type="ECO:0000256" key="12">
    <source>
        <dbReference type="ARBA" id="ARBA00023166"/>
    </source>
</evidence>
<keyword evidence="18" id="KW-1185">Reference proteome</keyword>
<feature type="domain" description="GHMP kinase C-terminal" evidence="16">
    <location>
        <begin position="283"/>
        <end position="349"/>
    </location>
</feature>
<dbReference type="Pfam" id="PF00288">
    <property type="entry name" value="GHMP_kinases_N"/>
    <property type="match status" value="1"/>
</dbReference>
<dbReference type="GO" id="GO:0009088">
    <property type="term" value="P:threonine biosynthetic process"/>
    <property type="evidence" value="ECO:0007669"/>
    <property type="project" value="UniProtKB-UniPathway"/>
</dbReference>
<proteinExistence type="inferred from homology"/>
<dbReference type="OrthoDB" id="195231at2759"/>
<evidence type="ECO:0000259" key="16">
    <source>
        <dbReference type="Pfam" id="PF08544"/>
    </source>
</evidence>
<evidence type="ECO:0000256" key="10">
    <source>
        <dbReference type="ARBA" id="ARBA00022840"/>
    </source>
</evidence>
<dbReference type="HAMAP" id="MF_00384">
    <property type="entry name" value="Homoser_kinase"/>
    <property type="match status" value="1"/>
</dbReference>
<dbReference type="AlphaFoldDB" id="U1GNH3"/>
<dbReference type="SUPFAM" id="SSF55060">
    <property type="entry name" value="GHMP Kinase, C-terminal domain"/>
    <property type="match status" value="1"/>
</dbReference>
<keyword evidence="8" id="KW-0547">Nucleotide-binding</keyword>
<dbReference type="InterPro" id="IPR013750">
    <property type="entry name" value="GHMP_kinase_C_dom"/>
</dbReference>
<name>U1GNH3_ENDPU</name>
<keyword evidence="13" id="KW-0443">Lipid metabolism</keyword>
<dbReference type="NCBIfam" id="TIGR00191">
    <property type="entry name" value="thrB"/>
    <property type="match status" value="1"/>
</dbReference>
<keyword evidence="9 17" id="KW-0418">Kinase</keyword>
<dbReference type="GO" id="GO:0005524">
    <property type="term" value="F:ATP binding"/>
    <property type="evidence" value="ECO:0007669"/>
    <property type="project" value="UniProtKB-KW"/>
</dbReference>
<dbReference type="Gene3D" id="3.30.230.10">
    <property type="match status" value="1"/>
</dbReference>
<keyword evidence="6" id="KW-0808">Transferase</keyword>
<dbReference type="Pfam" id="PF08544">
    <property type="entry name" value="GHMP_kinases_C"/>
    <property type="match status" value="1"/>
</dbReference>
<evidence type="ECO:0000313" key="17">
    <source>
        <dbReference type="EMBL" id="ERF73843.1"/>
    </source>
</evidence>
<dbReference type="UniPathway" id="UPA00050">
    <property type="reaction ID" value="UER00064"/>
</dbReference>
<accession>U1GNH3</accession>
<evidence type="ECO:0000256" key="8">
    <source>
        <dbReference type="ARBA" id="ARBA00022741"/>
    </source>
</evidence>
<evidence type="ECO:0000256" key="3">
    <source>
        <dbReference type="ARBA" id="ARBA00012078"/>
    </source>
</evidence>
<evidence type="ECO:0000256" key="6">
    <source>
        <dbReference type="ARBA" id="ARBA00022679"/>
    </source>
</evidence>
<dbReference type="EMBL" id="KE720921">
    <property type="protein sequence ID" value="ERF73843.1"/>
    <property type="molecule type" value="Genomic_DNA"/>
</dbReference>
<keyword evidence="11" id="KW-0444">Lipid biosynthesis</keyword>
<dbReference type="InterPro" id="IPR036554">
    <property type="entry name" value="GHMP_kinase_C_sf"/>
</dbReference>
<evidence type="ECO:0000256" key="5">
    <source>
        <dbReference type="ARBA" id="ARBA00022605"/>
    </source>
</evidence>
<evidence type="ECO:0000256" key="9">
    <source>
        <dbReference type="ARBA" id="ARBA00022777"/>
    </source>
</evidence>
<dbReference type="GeneID" id="19240496"/>
<keyword evidence="5" id="KW-0028">Amino-acid biosynthesis</keyword>
<keyword evidence="11" id="KW-0756">Sterol biosynthesis</keyword>
<dbReference type="Gene3D" id="3.30.70.890">
    <property type="entry name" value="GHMP kinase, C-terminal domain"/>
    <property type="match status" value="1"/>
</dbReference>
<evidence type="ECO:0000256" key="7">
    <source>
        <dbReference type="ARBA" id="ARBA00022697"/>
    </source>
</evidence>
<evidence type="ECO:0000256" key="11">
    <source>
        <dbReference type="ARBA" id="ARBA00023011"/>
    </source>
</evidence>
<dbReference type="SUPFAM" id="SSF54211">
    <property type="entry name" value="Ribosomal protein S5 domain 2-like"/>
    <property type="match status" value="1"/>
</dbReference>
<keyword evidence="11" id="KW-0752">Steroid biosynthesis</keyword>
<dbReference type="GO" id="GO:0004413">
    <property type="term" value="F:homoserine kinase activity"/>
    <property type="evidence" value="ECO:0007669"/>
    <property type="project" value="UniProtKB-EC"/>
</dbReference>
<dbReference type="HOGENOM" id="CLU_041243_2_1_1"/>
<dbReference type="eggNOG" id="KOG1537">
    <property type="taxonomic scope" value="Eukaryota"/>
</dbReference>